<evidence type="ECO:0000313" key="18">
    <source>
        <dbReference type="EMBL" id="KAJ8064546.1"/>
    </source>
</evidence>
<evidence type="ECO:0000256" key="5">
    <source>
        <dbReference type="ARBA" id="ARBA00022729"/>
    </source>
</evidence>
<keyword evidence="11" id="KW-0325">Glycoprotein</keyword>
<evidence type="ECO:0000256" key="4">
    <source>
        <dbReference type="ARBA" id="ARBA00022723"/>
    </source>
</evidence>
<evidence type="ECO:0000256" key="11">
    <source>
        <dbReference type="ARBA" id="ARBA00023180"/>
    </source>
</evidence>
<evidence type="ECO:0000313" key="19">
    <source>
        <dbReference type="Proteomes" id="UP001152300"/>
    </source>
</evidence>
<evidence type="ECO:0000256" key="13">
    <source>
        <dbReference type="ARBA" id="ARBA00023326"/>
    </source>
</evidence>
<comment type="function">
    <text evidence="16">Lytic polysaccharide monooxygenase (LMPO) that depolymerizes crystalline and amorphous polysaccharides via the oxidation of scissile alpha- or beta-(1-4)-glycosidic bonds, yielding C1 and/or C4 oxidation products. Catalysis by LPMOs requires the reduction of the active-site copper from Cu(II) to Cu(I) by a reducing agent and H(2)O(2) or O(2) as a cosubstrate.</text>
</comment>
<dbReference type="GO" id="GO:0030245">
    <property type="term" value="P:cellulose catabolic process"/>
    <property type="evidence" value="ECO:0007669"/>
    <property type="project" value="UniProtKB-UniRule"/>
</dbReference>
<reference evidence="18" key="1">
    <citation type="submission" date="2022-11" db="EMBL/GenBank/DDBJ databases">
        <title>Genome Resource of Sclerotinia nivalis Strain SnTB1, a Plant Pathogen Isolated from American Ginseng.</title>
        <authorList>
            <person name="Fan S."/>
        </authorList>
    </citation>
    <scope>NUCLEOTIDE SEQUENCE</scope>
    <source>
        <strain evidence="18">SnTB1</strain>
    </source>
</reference>
<keyword evidence="10 16" id="KW-1015">Disulfide bond</keyword>
<feature type="domain" description="Auxiliary Activity family 9 catalytic" evidence="17">
    <location>
        <begin position="17"/>
        <end position="86"/>
    </location>
</feature>
<evidence type="ECO:0000256" key="15">
    <source>
        <dbReference type="ARBA" id="ARBA00045077"/>
    </source>
</evidence>
<dbReference type="GO" id="GO:0030248">
    <property type="term" value="F:cellulose binding"/>
    <property type="evidence" value="ECO:0007669"/>
    <property type="project" value="UniProtKB-UniRule"/>
</dbReference>
<evidence type="ECO:0000256" key="7">
    <source>
        <dbReference type="ARBA" id="ARBA00023002"/>
    </source>
</evidence>
<evidence type="ECO:0000256" key="16">
    <source>
        <dbReference type="RuleBase" id="RU368122"/>
    </source>
</evidence>
<dbReference type="GO" id="GO:0005576">
    <property type="term" value="C:extracellular region"/>
    <property type="evidence" value="ECO:0007669"/>
    <property type="project" value="UniProtKB-SubCell"/>
</dbReference>
<comment type="domain">
    <text evidence="16">Has a modular structure: an endo-beta-1,4-glucanase catalytic module at the N-terminus, a linker rich in serines and threonines, and a C-terminal carbohydrate-binding module (CBM).</text>
</comment>
<accession>A0A9X0DIB0</accession>
<dbReference type="OrthoDB" id="3238762at2759"/>
<dbReference type="Proteomes" id="UP001152300">
    <property type="component" value="Unassembled WGS sequence"/>
</dbReference>
<keyword evidence="13 16" id="KW-0624">Polysaccharide degradation</keyword>
<dbReference type="AlphaFoldDB" id="A0A9X0DIB0"/>
<gene>
    <name evidence="18" type="ORF">OCU04_006876</name>
</gene>
<evidence type="ECO:0000256" key="10">
    <source>
        <dbReference type="ARBA" id="ARBA00023157"/>
    </source>
</evidence>
<dbReference type="GO" id="GO:0046872">
    <property type="term" value="F:metal ion binding"/>
    <property type="evidence" value="ECO:0007669"/>
    <property type="project" value="UniProtKB-KW"/>
</dbReference>
<keyword evidence="6 16" id="KW-0136">Cellulose degradation</keyword>
<dbReference type="EMBL" id="JAPEIS010000007">
    <property type="protein sequence ID" value="KAJ8064546.1"/>
    <property type="molecule type" value="Genomic_DNA"/>
</dbReference>
<dbReference type="PANTHER" id="PTHR33353">
    <property type="entry name" value="PUTATIVE (AFU_ORTHOLOGUE AFUA_1G12560)-RELATED"/>
    <property type="match status" value="1"/>
</dbReference>
<evidence type="ECO:0000256" key="12">
    <source>
        <dbReference type="ARBA" id="ARBA00023277"/>
    </source>
</evidence>
<comment type="cofactor">
    <cofactor evidence="1">
        <name>Cu(2+)</name>
        <dbReference type="ChEBI" id="CHEBI:29036"/>
    </cofactor>
</comment>
<keyword evidence="3 16" id="KW-0964">Secreted</keyword>
<sequence>MHQQSGDKSCTIEAIGGAHYGPIILYISKISNATTDTGSGSWFRVNQEEYNVTRQWWGSQTLNANCGKRSFIIPSTLALGACLLRARSHRFACSRVGRRRPTLHVLFST</sequence>
<comment type="subcellular location">
    <subcellularLocation>
        <location evidence="2 16">Secreted</location>
    </subcellularLocation>
</comment>
<dbReference type="EC" id="1.14.99.56" evidence="16"/>
<evidence type="ECO:0000256" key="14">
    <source>
        <dbReference type="ARBA" id="ARBA00044502"/>
    </source>
</evidence>
<dbReference type="PANTHER" id="PTHR33353:SF9">
    <property type="entry name" value="ENDOGLUCANASE II"/>
    <property type="match status" value="1"/>
</dbReference>
<organism evidence="18 19">
    <name type="scientific">Sclerotinia nivalis</name>
    <dbReference type="NCBI Taxonomy" id="352851"/>
    <lineage>
        <taxon>Eukaryota</taxon>
        <taxon>Fungi</taxon>
        <taxon>Dikarya</taxon>
        <taxon>Ascomycota</taxon>
        <taxon>Pezizomycotina</taxon>
        <taxon>Leotiomycetes</taxon>
        <taxon>Helotiales</taxon>
        <taxon>Sclerotiniaceae</taxon>
        <taxon>Sclerotinia</taxon>
    </lineage>
</organism>
<keyword evidence="7" id="KW-0560">Oxidoreductase</keyword>
<evidence type="ECO:0000256" key="6">
    <source>
        <dbReference type="ARBA" id="ARBA00023001"/>
    </source>
</evidence>
<keyword evidence="19" id="KW-1185">Reference proteome</keyword>
<comment type="similarity">
    <text evidence="14">Belongs to the polysaccharide monooxygenase AA9 family.</text>
</comment>
<proteinExistence type="inferred from homology"/>
<evidence type="ECO:0000256" key="1">
    <source>
        <dbReference type="ARBA" id="ARBA00001973"/>
    </source>
</evidence>
<evidence type="ECO:0000256" key="8">
    <source>
        <dbReference type="ARBA" id="ARBA00023008"/>
    </source>
</evidence>
<dbReference type="Gene3D" id="2.70.50.70">
    <property type="match status" value="1"/>
</dbReference>
<keyword evidence="5" id="KW-0732">Signal</keyword>
<evidence type="ECO:0000259" key="17">
    <source>
        <dbReference type="Pfam" id="PF03443"/>
    </source>
</evidence>
<dbReference type="InterPro" id="IPR005103">
    <property type="entry name" value="AA9_LPMO"/>
</dbReference>
<comment type="caution">
    <text evidence="18">The sequence shown here is derived from an EMBL/GenBank/DDBJ whole genome shotgun (WGS) entry which is preliminary data.</text>
</comment>
<name>A0A9X0DIB0_9HELO</name>
<dbReference type="GO" id="GO:0008810">
    <property type="term" value="F:cellulase activity"/>
    <property type="evidence" value="ECO:0007669"/>
    <property type="project" value="UniProtKB-UniRule"/>
</dbReference>
<keyword evidence="4" id="KW-0479">Metal-binding</keyword>
<dbReference type="GO" id="GO:0004497">
    <property type="term" value="F:monooxygenase activity"/>
    <property type="evidence" value="ECO:0007669"/>
    <property type="project" value="UniProtKB-KW"/>
</dbReference>
<comment type="catalytic activity">
    <reaction evidence="15 16">
        <text>[(1-&gt;4)-beta-D-glucosyl]n+m + reduced acceptor + O2 = 4-dehydro-beta-D-glucosyl-[(1-&gt;4)-beta-D-glucosyl]n-1 + [(1-&gt;4)-beta-D-glucosyl]m + acceptor + H2O.</text>
        <dbReference type="EC" id="1.14.99.56"/>
    </reaction>
</comment>
<dbReference type="Pfam" id="PF03443">
    <property type="entry name" value="AA9"/>
    <property type="match status" value="1"/>
</dbReference>
<evidence type="ECO:0000256" key="3">
    <source>
        <dbReference type="ARBA" id="ARBA00022525"/>
    </source>
</evidence>
<protein>
    <recommendedName>
        <fullName evidence="16">AA9 family lytic polysaccharide monooxygenase</fullName>
        <ecNumber evidence="16">1.14.99.56</ecNumber>
    </recommendedName>
    <alternativeName>
        <fullName evidence="16">Endo-beta-1,4-glucanase</fullName>
    </alternativeName>
    <alternativeName>
        <fullName evidence="16">Glycosyl hydrolase 61 family protein</fullName>
    </alternativeName>
</protein>
<dbReference type="InterPro" id="IPR049892">
    <property type="entry name" value="AA9"/>
</dbReference>
<keyword evidence="9" id="KW-0503">Monooxygenase</keyword>
<evidence type="ECO:0000256" key="9">
    <source>
        <dbReference type="ARBA" id="ARBA00023033"/>
    </source>
</evidence>
<keyword evidence="8" id="KW-0186">Copper</keyword>
<keyword evidence="12 16" id="KW-0119">Carbohydrate metabolism</keyword>
<evidence type="ECO:0000256" key="2">
    <source>
        <dbReference type="ARBA" id="ARBA00004613"/>
    </source>
</evidence>